<dbReference type="Proteomes" id="UP000465601">
    <property type="component" value="Unassembled WGS sequence"/>
</dbReference>
<protein>
    <recommendedName>
        <fullName evidence="1">N-acetyltransferase domain-containing protein</fullName>
    </recommendedName>
</protein>
<proteinExistence type="predicted"/>
<dbReference type="InterPro" id="IPR016181">
    <property type="entry name" value="Acyl_CoA_acyltransferase"/>
</dbReference>
<sequence>MHKVKNLVAIENLLREDPFANLNVIGRMASNRNVDIYVDNLENPQGFILKDEEFLAPYSRNEEVIKGLLDHIQKDDMIDFCGIPVKMASLVENYLTDYEMNWEEDCHLYYLPEDKVKEFIADETLPSLKEEDVDIVNQHYTYKGEGSREYLLECILNRPSSVIRNDGGEPVSWALVREDYSMGVMYTLKECRKKGLAEKITQDLIYKVIQKGYTPYVHIIWGNTASMGLAEKSGMINWGHIRWFGLKRK</sequence>
<dbReference type="PANTHER" id="PTHR15298:SF1">
    <property type="entry name" value="GLYCINE N-ACYLTRANSFERASE-LIKE PROTEIN"/>
    <property type="match status" value="1"/>
</dbReference>
<dbReference type="PROSITE" id="PS51186">
    <property type="entry name" value="GNAT"/>
    <property type="match status" value="1"/>
</dbReference>
<dbReference type="SUPFAM" id="SSF55729">
    <property type="entry name" value="Acyl-CoA N-acyltransferases (Nat)"/>
    <property type="match status" value="1"/>
</dbReference>
<organism evidence="2 3">
    <name type="scientific">Alkaliphilus serpentinus</name>
    <dbReference type="NCBI Taxonomy" id="1482731"/>
    <lineage>
        <taxon>Bacteria</taxon>
        <taxon>Bacillati</taxon>
        <taxon>Bacillota</taxon>
        <taxon>Clostridia</taxon>
        <taxon>Peptostreptococcales</taxon>
        <taxon>Natronincolaceae</taxon>
        <taxon>Alkaliphilus</taxon>
    </lineage>
</organism>
<comment type="caution">
    <text evidence="2">The sequence shown here is derived from an EMBL/GenBank/DDBJ whole genome shotgun (WGS) entry which is preliminary data.</text>
</comment>
<dbReference type="RefSeq" id="WP_151866194.1">
    <property type="nucleotide sequence ID" value="NZ_WBZB01000035.1"/>
</dbReference>
<feature type="domain" description="N-acetyltransferase" evidence="1">
    <location>
        <begin position="123"/>
        <end position="249"/>
    </location>
</feature>
<dbReference type="GO" id="GO:0047961">
    <property type="term" value="F:glycine N-acyltransferase activity"/>
    <property type="evidence" value="ECO:0007669"/>
    <property type="project" value="InterPro"/>
</dbReference>
<keyword evidence="3" id="KW-1185">Reference proteome</keyword>
<dbReference type="EMBL" id="WBZB01000035">
    <property type="protein sequence ID" value="KAB3529221.1"/>
    <property type="molecule type" value="Genomic_DNA"/>
</dbReference>
<gene>
    <name evidence="2" type="ORF">F8153_09865</name>
</gene>
<name>A0A833M985_9FIRM</name>
<dbReference type="OrthoDB" id="1879183at2"/>
<dbReference type="InterPro" id="IPR010313">
    <property type="entry name" value="Glycine_N-acyltransferase"/>
</dbReference>
<evidence type="ECO:0000313" key="3">
    <source>
        <dbReference type="Proteomes" id="UP000465601"/>
    </source>
</evidence>
<dbReference type="InterPro" id="IPR000182">
    <property type="entry name" value="GNAT_dom"/>
</dbReference>
<reference evidence="2 3" key="1">
    <citation type="submission" date="2019-10" db="EMBL/GenBank/DDBJ databases">
        <title>Alkaliphilus serpentinus sp. nov. and Alkaliphilus pronyensis sp. nov., two novel anaerobic alkaliphilic species isolated from the serpentinized-hosted hydrothermal field of the Prony Bay (New Caledonia).</title>
        <authorList>
            <person name="Postec A."/>
        </authorList>
    </citation>
    <scope>NUCLEOTIDE SEQUENCE [LARGE SCALE GENOMIC DNA]</scope>
    <source>
        <strain evidence="2 3">LacT</strain>
    </source>
</reference>
<dbReference type="Pfam" id="PF08445">
    <property type="entry name" value="FR47"/>
    <property type="match status" value="1"/>
</dbReference>
<dbReference type="InterPro" id="IPR013653">
    <property type="entry name" value="GCN5-like_dom"/>
</dbReference>
<evidence type="ECO:0000313" key="2">
    <source>
        <dbReference type="EMBL" id="KAB3529221.1"/>
    </source>
</evidence>
<dbReference type="PANTHER" id="PTHR15298">
    <property type="entry name" value="L-COA N-ACYLTRANSFERASE-RELATED"/>
    <property type="match status" value="1"/>
</dbReference>
<dbReference type="Gene3D" id="3.40.630.30">
    <property type="match status" value="1"/>
</dbReference>
<evidence type="ECO:0000259" key="1">
    <source>
        <dbReference type="PROSITE" id="PS51186"/>
    </source>
</evidence>
<dbReference type="AlphaFoldDB" id="A0A833M985"/>
<accession>A0A833M985</accession>